<reference evidence="1 2" key="1">
    <citation type="journal article" date="2020" name="J Geophys Res Biogeosci">
        <title>Magnetotaxis as an Adaptation to Enable Bacterial Shuttling of Microbial Sulfur and Sulfur Cycling Across Aquatic Oxic#Anoxic Interfaces.</title>
        <authorList>
            <person name="Li J."/>
            <person name="Liu P."/>
            <person name="Wang J."/>
            <person name="Roberts A.P."/>
            <person name="Pan Y."/>
        </authorList>
    </citation>
    <scope>NUCLEOTIDE SEQUENCE [LARGE SCALE GENOMIC DNA]</scope>
    <source>
        <strain evidence="1 2">MYR-1_YQ</strain>
    </source>
</reference>
<keyword evidence="2" id="KW-1185">Reference proteome</keyword>
<dbReference type="Proteomes" id="UP001196980">
    <property type="component" value="Unassembled WGS sequence"/>
</dbReference>
<accession>A0ABS6S4J8</accession>
<evidence type="ECO:0000313" key="2">
    <source>
        <dbReference type="Proteomes" id="UP001196980"/>
    </source>
</evidence>
<dbReference type="RefSeq" id="WP_218254396.1">
    <property type="nucleotide sequence ID" value="NZ_JABXWD010000806.1"/>
</dbReference>
<evidence type="ECO:0000313" key="1">
    <source>
        <dbReference type="EMBL" id="MBV6343783.1"/>
    </source>
</evidence>
<dbReference type="EMBL" id="JABXWD010000806">
    <property type="protein sequence ID" value="MBV6343783.1"/>
    <property type="molecule type" value="Genomic_DNA"/>
</dbReference>
<organism evidence="1 2">
    <name type="scientific">Candidatus Magnetobacterium casense</name>
    <dbReference type="NCBI Taxonomy" id="1455061"/>
    <lineage>
        <taxon>Bacteria</taxon>
        <taxon>Pseudomonadati</taxon>
        <taxon>Nitrospirota</taxon>
        <taxon>Thermodesulfovibrionia</taxon>
        <taxon>Thermodesulfovibrionales</taxon>
        <taxon>Candidatus Magnetobacteriaceae</taxon>
        <taxon>Candidatus Magnetobacterium</taxon>
    </lineage>
</organism>
<feature type="non-terminal residue" evidence="1">
    <location>
        <position position="1"/>
    </location>
</feature>
<proteinExistence type="predicted"/>
<protein>
    <submittedName>
        <fullName evidence="1">Uncharacterized protein</fullName>
    </submittedName>
</protein>
<comment type="caution">
    <text evidence="1">The sequence shown here is derived from an EMBL/GenBank/DDBJ whole genome shotgun (WGS) entry which is preliminary data.</text>
</comment>
<gene>
    <name evidence="1" type="ORF">HWQ67_19630</name>
</gene>
<name>A0ABS6S4J8_9BACT</name>
<sequence>IGFWEKSAGAPRENQLVWLSGLMVHFLDEEKLSVMGRFVRGYSTGVGGVAVIGRRDNDAKYVWNLFKHEVSHVILNGFGMPLDEKVHHEKFAVLKLEDLPPQ</sequence>